<keyword evidence="1" id="KW-0812">Transmembrane</keyword>
<sequence>MGKKISALVFVLLAVIMVLPGVNASAAPDLKVSVTTGFDGKSKYDKGAPAQIKIENSGTAFSGDLVIDIQSSYNLGSGRAIPLDIESGESKTISLVMPSSEDHYGHGFGSGAVKRIFLYEGGWEKGKELKHKGAQQFSPASYGFDSAFVFMFTNNIDRLSALKKAKGTQFNNAQYIDGSKIDGSILPDELLGWEMIDIIVMDEYPLADLPQQKQEALLAWVRSGGKLFIGSSDNINTEVGIFSEYLPLKLGDRNELDPGLLNNWANTEEFSSPIPSFKASLAEGAKSILSDGDATYIASSEVGTGVIYQTAFSFGDDPISKMEGMPALWETLIDLGGFSIQPHYNQMNQSLGMLSNHVGYTNEIFPSFKVSAPLLSGIILLYIILIIPILYFILKKKDKREYTWWIIPLVAVVTSIAIFGYGAKDRIGRAQIQHTAVVNAQLDGKAKGYFAEAILSNKSGDYTFTSGADTTLTASVKQDLFGNNSQLLHNRAMVEKDVAASSIHLRNVGYWNVASAYGETTFDEVGQLLVDLTVSNKKLVGTIQNDYPFGLTDVAIWSGSKLLPIGDIGPGETVEVEEALKLSFLLSASPMNNNYMGQPQINNDDLMEMRKEGTLQFLSELIQESKTPILIAYTDTQLIPVEVEKNKTTLSALTLISQPFEVEMELEGELTLEPGMMDMSIVSEDGNMEPDMYDFQMNIGYFSEAVYLQKWKIGEKFLESNINWTSLDVTKIQKELYDLSVLNHKTGLFEVQPSGKVKITENPSNYISPQGEIDIQIVFHKSREGNEASIPELRLTGEVTK</sequence>
<feature type="chain" id="PRO_5046991186" evidence="2">
    <location>
        <begin position="27"/>
        <end position="801"/>
    </location>
</feature>
<organism evidence="3 4">
    <name type="scientific">Sporosarcina siberiensis</name>
    <dbReference type="NCBI Taxonomy" id="1365606"/>
    <lineage>
        <taxon>Bacteria</taxon>
        <taxon>Bacillati</taxon>
        <taxon>Bacillota</taxon>
        <taxon>Bacilli</taxon>
        <taxon>Bacillales</taxon>
        <taxon>Caryophanaceae</taxon>
        <taxon>Sporosarcina</taxon>
    </lineage>
</organism>
<evidence type="ECO:0000313" key="3">
    <source>
        <dbReference type="EMBL" id="MFD1929045.1"/>
    </source>
</evidence>
<gene>
    <name evidence="3" type="ORF">ACFSFY_13460</name>
</gene>
<dbReference type="EMBL" id="JBHUGI010000032">
    <property type="protein sequence ID" value="MFD1929045.1"/>
    <property type="molecule type" value="Genomic_DNA"/>
</dbReference>
<keyword evidence="1" id="KW-1133">Transmembrane helix</keyword>
<accession>A0ABW4SHR9</accession>
<dbReference type="RefSeq" id="WP_381538838.1">
    <property type="nucleotide sequence ID" value="NZ_JBHUGI010000032.1"/>
</dbReference>
<evidence type="ECO:0000256" key="2">
    <source>
        <dbReference type="SAM" id="SignalP"/>
    </source>
</evidence>
<name>A0ABW4SHR9_9BACL</name>
<protein>
    <submittedName>
        <fullName evidence="3">Uncharacterized protein</fullName>
    </submittedName>
</protein>
<keyword evidence="2" id="KW-0732">Signal</keyword>
<feature type="transmembrane region" description="Helical" evidence="1">
    <location>
        <begin position="405"/>
        <end position="423"/>
    </location>
</feature>
<comment type="caution">
    <text evidence="3">The sequence shown here is derived from an EMBL/GenBank/DDBJ whole genome shotgun (WGS) entry which is preliminary data.</text>
</comment>
<feature type="signal peptide" evidence="2">
    <location>
        <begin position="1"/>
        <end position="26"/>
    </location>
</feature>
<reference evidence="4" key="1">
    <citation type="journal article" date="2019" name="Int. J. Syst. Evol. Microbiol.">
        <title>The Global Catalogue of Microorganisms (GCM) 10K type strain sequencing project: providing services to taxonomists for standard genome sequencing and annotation.</title>
        <authorList>
            <consortium name="The Broad Institute Genomics Platform"/>
            <consortium name="The Broad Institute Genome Sequencing Center for Infectious Disease"/>
            <person name="Wu L."/>
            <person name="Ma J."/>
        </authorList>
    </citation>
    <scope>NUCLEOTIDE SEQUENCE [LARGE SCALE GENOMIC DNA]</scope>
    <source>
        <strain evidence="4">CGMCC 4.7177</strain>
    </source>
</reference>
<keyword evidence="1" id="KW-0472">Membrane</keyword>
<evidence type="ECO:0000313" key="4">
    <source>
        <dbReference type="Proteomes" id="UP001597218"/>
    </source>
</evidence>
<dbReference type="Proteomes" id="UP001597218">
    <property type="component" value="Unassembled WGS sequence"/>
</dbReference>
<feature type="transmembrane region" description="Helical" evidence="1">
    <location>
        <begin position="374"/>
        <end position="393"/>
    </location>
</feature>
<keyword evidence="4" id="KW-1185">Reference proteome</keyword>
<evidence type="ECO:0000256" key="1">
    <source>
        <dbReference type="SAM" id="Phobius"/>
    </source>
</evidence>
<proteinExistence type="predicted"/>